<evidence type="ECO:0000256" key="4">
    <source>
        <dbReference type="ARBA" id="ARBA00023242"/>
    </source>
</evidence>
<dbReference type="PANTHER" id="PTHR18829">
    <property type="entry name" value="PROTEIN YAE1 HOMOLOG"/>
    <property type="match status" value="1"/>
</dbReference>
<dbReference type="GO" id="GO:0005634">
    <property type="term" value="C:nucleus"/>
    <property type="evidence" value="ECO:0007669"/>
    <property type="project" value="UniProtKB-SubCell"/>
</dbReference>
<dbReference type="InterPro" id="IPR038881">
    <property type="entry name" value="Yae1-like"/>
</dbReference>
<evidence type="ECO:0000256" key="5">
    <source>
        <dbReference type="SAM" id="Phobius"/>
    </source>
</evidence>
<dbReference type="PANTHER" id="PTHR18829:SF0">
    <property type="entry name" value="PROTEIN YAE1 HOMOLOG"/>
    <property type="match status" value="1"/>
</dbReference>
<reference evidence="7 8" key="1">
    <citation type="journal article" date="2023" name="Hortic Res">
        <title>Pangenome of water caltrop reveals structural variations and asymmetric subgenome divergence after allopolyploidization.</title>
        <authorList>
            <person name="Zhang X."/>
            <person name="Chen Y."/>
            <person name="Wang L."/>
            <person name="Yuan Y."/>
            <person name="Fang M."/>
            <person name="Shi L."/>
            <person name="Lu R."/>
            <person name="Comes H.P."/>
            <person name="Ma Y."/>
            <person name="Chen Y."/>
            <person name="Huang G."/>
            <person name="Zhou Y."/>
            <person name="Zheng Z."/>
            <person name="Qiu Y."/>
        </authorList>
    </citation>
    <scope>NUCLEOTIDE SEQUENCE [LARGE SCALE GENOMIC DNA]</scope>
    <source>
        <strain evidence="7">F231</strain>
    </source>
</reference>
<keyword evidence="4" id="KW-0539">Nucleus</keyword>
<proteinExistence type="predicted"/>
<keyword evidence="5" id="KW-1133">Transmembrane helix</keyword>
<evidence type="ECO:0000313" key="7">
    <source>
        <dbReference type="EMBL" id="KAK4778747.1"/>
    </source>
</evidence>
<dbReference type="Proteomes" id="UP001346149">
    <property type="component" value="Unassembled WGS sequence"/>
</dbReference>
<name>A0AAN7LDM5_TRANT</name>
<organism evidence="7 8">
    <name type="scientific">Trapa natans</name>
    <name type="common">Water chestnut</name>
    <dbReference type="NCBI Taxonomy" id="22666"/>
    <lineage>
        <taxon>Eukaryota</taxon>
        <taxon>Viridiplantae</taxon>
        <taxon>Streptophyta</taxon>
        <taxon>Embryophyta</taxon>
        <taxon>Tracheophyta</taxon>
        <taxon>Spermatophyta</taxon>
        <taxon>Magnoliopsida</taxon>
        <taxon>eudicotyledons</taxon>
        <taxon>Gunneridae</taxon>
        <taxon>Pentapetalae</taxon>
        <taxon>rosids</taxon>
        <taxon>malvids</taxon>
        <taxon>Myrtales</taxon>
        <taxon>Lythraceae</taxon>
        <taxon>Trapa</taxon>
    </lineage>
</organism>
<evidence type="ECO:0000313" key="8">
    <source>
        <dbReference type="Proteomes" id="UP001346149"/>
    </source>
</evidence>
<gene>
    <name evidence="7" type="ORF">SAY86_006275</name>
</gene>
<accession>A0AAN7LDM5</accession>
<keyword evidence="5" id="KW-0472">Membrane</keyword>
<keyword evidence="8" id="KW-1185">Reference proteome</keyword>
<keyword evidence="5" id="KW-0812">Transmembrane</keyword>
<feature type="transmembrane region" description="Helical" evidence="5">
    <location>
        <begin position="6"/>
        <end position="26"/>
    </location>
</feature>
<comment type="caution">
    <text evidence="7">The sequence shown here is derived from an EMBL/GenBank/DDBJ whole genome shotgun (WGS) entry which is preliminary data.</text>
</comment>
<evidence type="ECO:0000256" key="1">
    <source>
        <dbReference type="ARBA" id="ARBA00004123"/>
    </source>
</evidence>
<protein>
    <recommendedName>
        <fullName evidence="6">Essential protein Yae1 N-terminal domain-containing protein</fullName>
    </recommendedName>
</protein>
<dbReference type="InterPro" id="IPR019191">
    <property type="entry name" value="Essential_protein_Yae1_N"/>
</dbReference>
<keyword evidence="3" id="KW-0963">Cytoplasm</keyword>
<dbReference type="Pfam" id="PF09811">
    <property type="entry name" value="Yae1_N"/>
    <property type="match status" value="1"/>
</dbReference>
<comment type="subcellular location">
    <subcellularLocation>
        <location evidence="2">Cytoplasm</location>
    </subcellularLocation>
    <subcellularLocation>
        <location evidence="1">Nucleus</location>
    </subcellularLocation>
</comment>
<dbReference type="AlphaFoldDB" id="A0AAN7LDM5"/>
<evidence type="ECO:0000256" key="3">
    <source>
        <dbReference type="ARBA" id="ARBA00022490"/>
    </source>
</evidence>
<dbReference type="EMBL" id="JAXQNO010000017">
    <property type="protein sequence ID" value="KAK4778747.1"/>
    <property type="molecule type" value="Genomic_DNA"/>
</dbReference>
<dbReference type="GO" id="GO:0005737">
    <property type="term" value="C:cytoplasm"/>
    <property type="evidence" value="ECO:0007669"/>
    <property type="project" value="UniProtKB-SubCell"/>
</dbReference>
<evidence type="ECO:0000256" key="2">
    <source>
        <dbReference type="ARBA" id="ARBA00004496"/>
    </source>
</evidence>
<feature type="domain" description="Essential protein Yae1 N-terminal" evidence="6">
    <location>
        <begin position="98"/>
        <end position="135"/>
    </location>
</feature>
<evidence type="ECO:0000259" key="6">
    <source>
        <dbReference type="Pfam" id="PF09811"/>
    </source>
</evidence>
<sequence length="245" mass="27454">MNSRVYSQSYCSIFLINVFFLCYPVVQMGDKFAEELYADSLHLSKPEHCPASAGNSSDAGDVWEEDGCLWDDSEDRLDSSTDLDREWQRRRDRFFTIGYRDGLIAGKEASAQEGFNLGYKFSVPVGYNWGIVRGVTSALALLPDGLKERLVEDPEERVRYQNLHQSVRSLSASEAFKLFSNEILLDEKTTQSEDSKVTAIHRVSSVQQQSLQPVRTGDYVGELKELLSASPAIVVHLDIPSSSTP</sequence>